<dbReference type="EC" id="5.1.3.15" evidence="4"/>
<dbReference type="Proteomes" id="UP001292571">
    <property type="component" value="Unassembled WGS sequence"/>
</dbReference>
<protein>
    <recommendedName>
        <fullName evidence="4">Putative glucose-6-phosphate 1-epimerase</fullName>
        <ecNumber evidence="4">5.1.3.15</ecNumber>
    </recommendedName>
</protein>
<organism evidence="5 6">
    <name type="scientific">Pseudomonas spirodelae</name>
    <dbReference type="NCBI Taxonomy" id="3101751"/>
    <lineage>
        <taxon>Bacteria</taxon>
        <taxon>Pseudomonadati</taxon>
        <taxon>Pseudomonadota</taxon>
        <taxon>Gammaproteobacteria</taxon>
        <taxon>Pseudomonadales</taxon>
        <taxon>Pseudomonadaceae</taxon>
        <taxon>Pseudomonas</taxon>
    </lineage>
</organism>
<accession>A0ABU5P9V1</accession>
<gene>
    <name evidence="5" type="ORF">SOP97_10955</name>
</gene>
<evidence type="ECO:0000256" key="1">
    <source>
        <dbReference type="ARBA" id="ARBA00001096"/>
    </source>
</evidence>
<name>A0ABU5P9V1_9PSED</name>
<dbReference type="InterPro" id="IPR008183">
    <property type="entry name" value="Aldose_1/G6P_1-epimerase"/>
</dbReference>
<dbReference type="Pfam" id="PF01263">
    <property type="entry name" value="Aldose_epim"/>
    <property type="match status" value="1"/>
</dbReference>
<dbReference type="RefSeq" id="WP_274088038.1">
    <property type="nucleotide sequence ID" value="NZ_JAYEET010000036.1"/>
</dbReference>
<dbReference type="CDD" id="cd09020">
    <property type="entry name" value="D-hex-6-P-epi_like"/>
    <property type="match status" value="1"/>
</dbReference>
<dbReference type="EMBL" id="JAYEET010000036">
    <property type="protein sequence ID" value="MEA1606330.1"/>
    <property type="molecule type" value="Genomic_DNA"/>
</dbReference>
<dbReference type="InterPro" id="IPR014718">
    <property type="entry name" value="GH-type_carb-bd"/>
</dbReference>
<keyword evidence="6" id="KW-1185">Reference proteome</keyword>
<dbReference type="Gene3D" id="2.70.98.10">
    <property type="match status" value="1"/>
</dbReference>
<reference evidence="5 6" key="1">
    <citation type="submission" date="2023-12" db="EMBL/GenBank/DDBJ databases">
        <title>Pseudomonas sp. T5W1.</title>
        <authorList>
            <person name="Maltman C."/>
        </authorList>
    </citation>
    <scope>NUCLEOTIDE SEQUENCE [LARGE SCALE GENOMIC DNA]</scope>
    <source>
        <strain evidence="5 6">T5W1</strain>
    </source>
</reference>
<keyword evidence="3 4" id="KW-0413">Isomerase</keyword>
<proteinExistence type="inferred from homology"/>
<evidence type="ECO:0000256" key="4">
    <source>
        <dbReference type="PIRNR" id="PIRNR016020"/>
    </source>
</evidence>
<evidence type="ECO:0000313" key="5">
    <source>
        <dbReference type="EMBL" id="MEA1606330.1"/>
    </source>
</evidence>
<dbReference type="InterPro" id="IPR011013">
    <property type="entry name" value="Gal_mutarotase_sf_dom"/>
</dbReference>
<dbReference type="SUPFAM" id="SSF74650">
    <property type="entry name" value="Galactose mutarotase-like"/>
    <property type="match status" value="1"/>
</dbReference>
<evidence type="ECO:0000313" key="6">
    <source>
        <dbReference type="Proteomes" id="UP001292571"/>
    </source>
</evidence>
<dbReference type="PANTHER" id="PTHR11122">
    <property type="entry name" value="APOSPORY-ASSOCIATED PROTEIN C-RELATED"/>
    <property type="match status" value="1"/>
</dbReference>
<dbReference type="InterPro" id="IPR025532">
    <property type="entry name" value="G6P_1-epimerase"/>
</dbReference>
<evidence type="ECO:0000256" key="3">
    <source>
        <dbReference type="ARBA" id="ARBA00023235"/>
    </source>
</evidence>
<sequence>MARSHVERLELDELTGWRARYAGTELLISQQGAQILSYQEDDQPPLIWLSERAAYKRGQGVRGGVPVCWPWFGSLQRNPQAVQSMHCQPAHAPAHGLVRGLDWQLQGIDSDDNGICLDFVFNTADQPLTDWPHAAELHLRIRLDGRLHLELTSRNLSDTPLAISQALHSYFAVSDIRQVSVEGLHGCRYIETLEDWQTRQQEGPLQFNGETDRIYLDTPASLSILDPAWQRRIQLHSHGSQSAVLWNPWIDKAQRLSQFSADAWQSMLCIEHANVMDDIRLLAAGAQHQLNVSIWAEPLQR</sequence>
<evidence type="ECO:0000256" key="2">
    <source>
        <dbReference type="ARBA" id="ARBA00005866"/>
    </source>
</evidence>
<dbReference type="PANTHER" id="PTHR11122:SF13">
    <property type="entry name" value="GLUCOSE-6-PHOSPHATE 1-EPIMERASE"/>
    <property type="match status" value="1"/>
</dbReference>
<comment type="catalytic activity">
    <reaction evidence="1">
        <text>alpha-D-glucose 6-phosphate = beta-D-glucose 6-phosphate</text>
        <dbReference type="Rhea" id="RHEA:16249"/>
        <dbReference type="ChEBI" id="CHEBI:58225"/>
        <dbReference type="ChEBI" id="CHEBI:58247"/>
        <dbReference type="EC" id="5.1.3.15"/>
    </reaction>
</comment>
<dbReference type="PIRSF" id="PIRSF016020">
    <property type="entry name" value="PHexose_mutarotase"/>
    <property type="match status" value="1"/>
</dbReference>
<comment type="similarity">
    <text evidence="2 4">Belongs to the glucose-6-phosphate 1-epimerase family.</text>
</comment>
<comment type="caution">
    <text evidence="5">The sequence shown here is derived from an EMBL/GenBank/DDBJ whole genome shotgun (WGS) entry which is preliminary data.</text>
</comment>